<organism evidence="2 4">
    <name type="scientific">Moritella viscosa</name>
    <dbReference type="NCBI Taxonomy" id="80854"/>
    <lineage>
        <taxon>Bacteria</taxon>
        <taxon>Pseudomonadati</taxon>
        <taxon>Pseudomonadota</taxon>
        <taxon>Gammaproteobacteria</taxon>
        <taxon>Alteromonadales</taxon>
        <taxon>Moritellaceae</taxon>
        <taxon>Moritella</taxon>
    </lineage>
</organism>
<accession>A0A090IFN9</accession>
<gene>
    <name evidence="1" type="ORF">MT2528_0282</name>
    <name evidence="2" type="ORF">NVI5450_0266</name>
</gene>
<reference evidence="2 4" key="1">
    <citation type="submission" date="2016-11" db="EMBL/GenBank/DDBJ databases">
        <authorList>
            <person name="Jaros S."/>
            <person name="Januszkiewicz K."/>
            <person name="Wedrychowicz H."/>
        </authorList>
    </citation>
    <scope>NUCLEOTIDE SEQUENCE [LARGE SCALE GENOMIC DNA]</scope>
    <source>
        <strain evidence="2">NVI 5450</strain>
    </source>
</reference>
<sequence>MITNSDGYIQLIHFLADNLAIFENHSQQNASTTDTIGDIFSEHIASNTMTVCNQHQQLTEKHRFVIIREIDAIVGDLEEVLSSAWDVPPSNEQMAFIEEFVGLMKNLFDSEISKLV</sequence>
<reference evidence="1 3" key="2">
    <citation type="submission" date="2016-11" db="EMBL/GenBank/DDBJ databases">
        <authorList>
            <person name="Klemetsen T."/>
        </authorList>
    </citation>
    <scope>NUCLEOTIDE SEQUENCE [LARGE SCALE GENOMIC DNA]</scope>
    <source>
        <strain evidence="1">MT 2528</strain>
    </source>
</reference>
<dbReference type="Proteomes" id="UP000183794">
    <property type="component" value="Unassembled WGS sequence"/>
</dbReference>
<dbReference type="RefSeq" id="WP_045109013.1">
    <property type="nucleotide sequence ID" value="NZ_CAWQZC010000098.1"/>
</dbReference>
<evidence type="ECO:0008006" key="5">
    <source>
        <dbReference type="Google" id="ProtNLM"/>
    </source>
</evidence>
<dbReference type="HOGENOM" id="CLU_150725_0_0_6"/>
<dbReference type="OrthoDB" id="5917039at2"/>
<evidence type="ECO:0000313" key="2">
    <source>
        <dbReference type="EMBL" id="SGY83355.1"/>
    </source>
</evidence>
<name>A0A090IFN9_9GAMM</name>
<evidence type="ECO:0000313" key="1">
    <source>
        <dbReference type="EMBL" id="SGY82673.1"/>
    </source>
</evidence>
<protein>
    <recommendedName>
        <fullName evidence="5">Topoisomerase II</fullName>
    </recommendedName>
</protein>
<dbReference type="GeneID" id="61294017"/>
<dbReference type="AlphaFoldDB" id="A0A090IFN9"/>
<dbReference type="Pfam" id="PF12290">
    <property type="entry name" value="DUF3802"/>
    <property type="match status" value="1"/>
</dbReference>
<dbReference type="EMBL" id="FPLJ01000009">
    <property type="protein sequence ID" value="SGY82673.1"/>
    <property type="molecule type" value="Genomic_DNA"/>
</dbReference>
<dbReference type="InterPro" id="IPR020979">
    <property type="entry name" value="Uncharacterised_A0KLC6"/>
</dbReference>
<proteinExistence type="predicted"/>
<dbReference type="KEGG" id="mvs:MVIS_0564"/>
<evidence type="ECO:0000313" key="4">
    <source>
        <dbReference type="Proteomes" id="UP000183794"/>
    </source>
</evidence>
<evidence type="ECO:0000313" key="3">
    <source>
        <dbReference type="Proteomes" id="UP000182660"/>
    </source>
</evidence>
<dbReference type="Proteomes" id="UP000182660">
    <property type="component" value="Unassembled WGS sequence"/>
</dbReference>
<keyword evidence="3" id="KW-1185">Reference proteome</keyword>
<dbReference type="EMBL" id="FPLD01000007">
    <property type="protein sequence ID" value="SGY83355.1"/>
    <property type="molecule type" value="Genomic_DNA"/>
</dbReference>
<dbReference type="PATRIC" id="fig|80854.5.peg.593"/>